<dbReference type="AlphaFoldDB" id="A0A0R3QBQ5"/>
<reference evidence="1" key="1">
    <citation type="submission" date="2017-02" db="UniProtKB">
        <authorList>
            <consortium name="WormBaseParasite"/>
        </authorList>
    </citation>
    <scope>IDENTIFICATION</scope>
</reference>
<proteinExistence type="predicted"/>
<accession>A0A0R3QBQ5</accession>
<name>A0A0R3QBQ5_9BILA</name>
<dbReference type="WBParaSite" id="BTMF_0000378301-mRNA-1">
    <property type="protein sequence ID" value="BTMF_0000378301-mRNA-1"/>
    <property type="gene ID" value="BTMF_0000378301"/>
</dbReference>
<sequence>LNLKRPISGFCHQISSAYFVHPRKPPKFCTLNDFESL</sequence>
<evidence type="ECO:0000313" key="1">
    <source>
        <dbReference type="WBParaSite" id="BTMF_0000378301-mRNA-1"/>
    </source>
</evidence>
<organism evidence="1">
    <name type="scientific">Brugia timori</name>
    <dbReference type="NCBI Taxonomy" id="42155"/>
    <lineage>
        <taxon>Eukaryota</taxon>
        <taxon>Metazoa</taxon>
        <taxon>Ecdysozoa</taxon>
        <taxon>Nematoda</taxon>
        <taxon>Chromadorea</taxon>
        <taxon>Rhabditida</taxon>
        <taxon>Spirurina</taxon>
        <taxon>Spiruromorpha</taxon>
        <taxon>Filarioidea</taxon>
        <taxon>Onchocercidae</taxon>
        <taxon>Brugia</taxon>
    </lineage>
</organism>
<protein>
    <submittedName>
        <fullName evidence="1">Ovule protein</fullName>
    </submittedName>
</protein>